<evidence type="ECO:0000313" key="2">
    <source>
        <dbReference type="Proteomes" id="UP000829420"/>
    </source>
</evidence>
<protein>
    <submittedName>
        <fullName evidence="1">Site-specific integrase</fullName>
    </submittedName>
</protein>
<organism evidence="1 2">
    <name type="scientific">Moellerella wisconsensis</name>
    <dbReference type="NCBI Taxonomy" id="158849"/>
    <lineage>
        <taxon>Bacteria</taxon>
        <taxon>Pseudomonadati</taxon>
        <taxon>Pseudomonadota</taxon>
        <taxon>Gammaproteobacteria</taxon>
        <taxon>Enterobacterales</taxon>
        <taxon>Morganellaceae</taxon>
        <taxon>Moellerella</taxon>
    </lineage>
</organism>
<dbReference type="EMBL" id="CP093257">
    <property type="protein sequence ID" value="UNH40928.1"/>
    <property type="molecule type" value="Genomic_DNA"/>
</dbReference>
<evidence type="ECO:0000313" key="1">
    <source>
        <dbReference type="EMBL" id="UNH40928.1"/>
    </source>
</evidence>
<proteinExistence type="predicted"/>
<geneLocation type="plasmid" evidence="1 2">
    <name>pW1-b</name>
</geneLocation>
<name>A0ACD3YCZ3_9GAMM</name>
<keyword evidence="1" id="KW-0614">Plasmid</keyword>
<accession>A0ACD3YCZ3</accession>
<reference evidence="1" key="1">
    <citation type="submission" date="2022-03" db="EMBL/GenBank/DDBJ databases">
        <title>ESBL-producing Moellerella wisconsensis and Escherichia marmotae isolated from wild game meat.</title>
        <authorList>
            <person name="Biggel M."/>
        </authorList>
    </citation>
    <scope>NUCLEOTIDE SEQUENCE</scope>
    <source>
        <strain evidence="1">W1</strain>
    </source>
</reference>
<keyword evidence="2" id="KW-1185">Reference proteome</keyword>
<dbReference type="Proteomes" id="UP000829420">
    <property type="component" value="Plasmid pW1-b"/>
</dbReference>
<gene>
    <name evidence="1" type="ORF">MNY70_18355</name>
</gene>
<sequence length="367" mass="42340">MNNNKDPYRKNEHVGVNVIQYLNVIGSQSLTTLENKNINGNMIKDLISIWVKVSLLLTRRRPEIAVSSLLTHVIPVIGETRILECDKIKLNRVFNYLLSEGKISEAKRVFALTKQFLTWCEHQGYIEHNPLSSMTRKDIGGKSSEPRTRVLSDAEIWCFWHGLDMWDLSESVRWGLRLCLLSARRPDEVFKARKSEFNLDAGIWRQGSRNKSRREHTLPISPLMRVCIERLFAATPDGEWLCPAKTSINKPISKGAPAQAVRRMIRSRELFGLDEFMPRDLRRTARTKLAALGVHNDVSRKIMNHALEGIDRVYDRHDYFDQMTEALELYSNEIERIVEAGSYRELKHDYQLGGLSIPPSSKIYCFN</sequence>